<comment type="caution">
    <text evidence="2">The sequence shown here is derived from an EMBL/GenBank/DDBJ whole genome shotgun (WGS) entry which is preliminary data.</text>
</comment>
<reference evidence="2 3" key="1">
    <citation type="submission" date="2020-08" db="EMBL/GenBank/DDBJ databases">
        <authorList>
            <person name="Koutsovoulos G."/>
            <person name="Danchin GJ E."/>
        </authorList>
    </citation>
    <scope>NUCLEOTIDE SEQUENCE [LARGE SCALE GENOMIC DNA]</scope>
</reference>
<keyword evidence="1" id="KW-0732">Signal</keyword>
<dbReference type="OrthoDB" id="5893988at2759"/>
<proteinExistence type="predicted"/>
<evidence type="ECO:0000313" key="2">
    <source>
        <dbReference type="EMBL" id="CAD2152345.1"/>
    </source>
</evidence>
<feature type="chain" id="PRO_5028024484" evidence="1">
    <location>
        <begin position="18"/>
        <end position="169"/>
    </location>
</feature>
<organism evidence="2 3">
    <name type="scientific">Meloidogyne enterolobii</name>
    <name type="common">Root-knot nematode worm</name>
    <name type="synonym">Meloidogyne mayaguensis</name>
    <dbReference type="NCBI Taxonomy" id="390850"/>
    <lineage>
        <taxon>Eukaryota</taxon>
        <taxon>Metazoa</taxon>
        <taxon>Ecdysozoa</taxon>
        <taxon>Nematoda</taxon>
        <taxon>Chromadorea</taxon>
        <taxon>Rhabditida</taxon>
        <taxon>Tylenchina</taxon>
        <taxon>Tylenchomorpha</taxon>
        <taxon>Tylenchoidea</taxon>
        <taxon>Meloidogynidae</taxon>
        <taxon>Meloidogyninae</taxon>
        <taxon>Meloidogyne</taxon>
    </lineage>
</organism>
<evidence type="ECO:0000256" key="1">
    <source>
        <dbReference type="SAM" id="SignalP"/>
    </source>
</evidence>
<protein>
    <submittedName>
        <fullName evidence="2">Uncharacterized protein</fullName>
    </submittedName>
</protein>
<evidence type="ECO:0000313" key="3">
    <source>
        <dbReference type="Proteomes" id="UP000580250"/>
    </source>
</evidence>
<name>A0A6V7UBJ1_MELEN</name>
<accession>A0A6V7UBJ1</accession>
<sequence>MLLSFSTFIFLLNYIYCNPPTIDECKIRDNINDYLHNCFCSCYQELLVCLFSTELKCDMEKSFTNREYYFDYSNCKDLYSGCATAEKNGCLDGYCKCEKFMIGCITKNKCHPLHDKKLNKSLQNFYWFITNYKVESGITMNKNKPMNTSFVSVNYFDGIFNSLLYKLIK</sequence>
<feature type="signal peptide" evidence="1">
    <location>
        <begin position="1"/>
        <end position="17"/>
    </location>
</feature>
<dbReference type="AlphaFoldDB" id="A0A6V7UBJ1"/>
<dbReference type="EMBL" id="CAJEWN010000050">
    <property type="protein sequence ID" value="CAD2152345.1"/>
    <property type="molecule type" value="Genomic_DNA"/>
</dbReference>
<dbReference type="Proteomes" id="UP000580250">
    <property type="component" value="Unassembled WGS sequence"/>
</dbReference>
<gene>
    <name evidence="2" type="ORF">MENT_LOCUS10727</name>
</gene>